<keyword evidence="3" id="KW-1185">Reference proteome</keyword>
<organism evidence="2 3">
    <name type="scientific">Nephila pilipes</name>
    <name type="common">Giant wood spider</name>
    <name type="synonym">Nephila maculata</name>
    <dbReference type="NCBI Taxonomy" id="299642"/>
    <lineage>
        <taxon>Eukaryota</taxon>
        <taxon>Metazoa</taxon>
        <taxon>Ecdysozoa</taxon>
        <taxon>Arthropoda</taxon>
        <taxon>Chelicerata</taxon>
        <taxon>Arachnida</taxon>
        <taxon>Araneae</taxon>
        <taxon>Araneomorphae</taxon>
        <taxon>Entelegynae</taxon>
        <taxon>Araneoidea</taxon>
        <taxon>Nephilidae</taxon>
        <taxon>Nephila</taxon>
    </lineage>
</organism>
<protein>
    <submittedName>
        <fullName evidence="2">Uncharacterized protein</fullName>
    </submittedName>
</protein>
<evidence type="ECO:0000313" key="3">
    <source>
        <dbReference type="Proteomes" id="UP000887013"/>
    </source>
</evidence>
<proteinExistence type="predicted"/>
<feature type="transmembrane region" description="Helical" evidence="1">
    <location>
        <begin position="87"/>
        <end position="105"/>
    </location>
</feature>
<gene>
    <name evidence="2" type="ORF">NPIL_428291</name>
</gene>
<sequence length="114" mass="12544">MIFLPIGGYGHYLASVFGEIYFSTLFVVVIGPASAVNESLLSAKKVLISLSRNFPQHFKELTMIIGSECFNDAALTLWKVYKIDRSLTISAMGTLMTYGILIATLDTMKNPTNT</sequence>
<accession>A0A8X6I9C9</accession>
<comment type="caution">
    <text evidence="2">The sequence shown here is derived from an EMBL/GenBank/DDBJ whole genome shotgun (WGS) entry which is preliminary data.</text>
</comment>
<keyword evidence="1" id="KW-0472">Membrane</keyword>
<name>A0A8X6I9C9_NEPPI</name>
<dbReference type="EMBL" id="BMAW01088166">
    <property type="protein sequence ID" value="GFS33335.1"/>
    <property type="molecule type" value="Genomic_DNA"/>
</dbReference>
<keyword evidence="1" id="KW-1133">Transmembrane helix</keyword>
<reference evidence="2" key="1">
    <citation type="submission" date="2020-08" db="EMBL/GenBank/DDBJ databases">
        <title>Multicomponent nature underlies the extraordinary mechanical properties of spider dragline silk.</title>
        <authorList>
            <person name="Kono N."/>
            <person name="Nakamura H."/>
            <person name="Mori M."/>
            <person name="Yoshida Y."/>
            <person name="Ohtoshi R."/>
            <person name="Malay A.D."/>
            <person name="Moran D.A.P."/>
            <person name="Tomita M."/>
            <person name="Numata K."/>
            <person name="Arakawa K."/>
        </authorList>
    </citation>
    <scope>NUCLEOTIDE SEQUENCE</scope>
</reference>
<feature type="transmembrane region" description="Helical" evidence="1">
    <location>
        <begin position="20"/>
        <end position="40"/>
    </location>
</feature>
<dbReference type="OrthoDB" id="10396093at2759"/>
<dbReference type="Proteomes" id="UP000887013">
    <property type="component" value="Unassembled WGS sequence"/>
</dbReference>
<evidence type="ECO:0000256" key="1">
    <source>
        <dbReference type="SAM" id="Phobius"/>
    </source>
</evidence>
<keyword evidence="1" id="KW-0812">Transmembrane</keyword>
<evidence type="ECO:0000313" key="2">
    <source>
        <dbReference type="EMBL" id="GFS33335.1"/>
    </source>
</evidence>
<dbReference type="AlphaFoldDB" id="A0A8X6I9C9"/>